<evidence type="ECO:0000256" key="2">
    <source>
        <dbReference type="SAM" id="Phobius"/>
    </source>
</evidence>
<keyword evidence="2" id="KW-0472">Membrane</keyword>
<dbReference type="Pfam" id="PF02517">
    <property type="entry name" value="Rce1-like"/>
    <property type="match status" value="1"/>
</dbReference>
<keyword evidence="2" id="KW-0812">Transmembrane</keyword>
<feature type="transmembrane region" description="Helical" evidence="2">
    <location>
        <begin position="34"/>
        <end position="54"/>
    </location>
</feature>
<proteinExistence type="inferred from homology"/>
<protein>
    <recommendedName>
        <fullName evidence="3">CAAX prenyl protease 2/Lysostaphin resistance protein A-like domain-containing protein</fullName>
    </recommendedName>
</protein>
<dbReference type="EMBL" id="JAFREL020000001">
    <property type="protein sequence ID" value="MEO1768886.1"/>
    <property type="molecule type" value="Genomic_DNA"/>
</dbReference>
<keyword evidence="5" id="KW-1185">Reference proteome</keyword>
<keyword evidence="2" id="KW-1133">Transmembrane helix</keyword>
<sequence length="240" mass="26393">MSKTYFKLVGLAIGLTLVISLFSAASVILAMDTNGIILSQIAAFALYALFLIFYMKKKELSLKPFGFKKGTVPIYWIGFIALIVLIQPAILGLNRSLPISTILLIGLQMLLVGFVEETLFRGIFFYFLKDKSPTFYLLFSSSIFGILHIASGLNPDTASVLVILQIINALLLGGVFSLMYYSTGSLYLVIGFHAAFNILASLSMSGSLQQNIWAVSLLSVCYMVFLIVFPKRQLRGKTAV</sequence>
<feature type="transmembrane region" description="Helical" evidence="2">
    <location>
        <begin position="186"/>
        <end position="206"/>
    </location>
</feature>
<feature type="transmembrane region" description="Helical" evidence="2">
    <location>
        <begin position="159"/>
        <end position="179"/>
    </location>
</feature>
<organism evidence="4 5">
    <name type="scientific">Candidatus Enterococcus ferrettii</name>
    <dbReference type="NCBI Taxonomy" id="2815324"/>
    <lineage>
        <taxon>Bacteria</taxon>
        <taxon>Bacillati</taxon>
        <taxon>Bacillota</taxon>
        <taxon>Bacilli</taxon>
        <taxon>Lactobacillales</taxon>
        <taxon>Enterococcaceae</taxon>
        <taxon>Enterococcus</taxon>
    </lineage>
</organism>
<reference evidence="4 5" key="2">
    <citation type="submission" date="2024-02" db="EMBL/GenBank/DDBJ databases">
        <title>The Genome Sequence of Enterococcus sp. DIV0159.</title>
        <authorList>
            <person name="Earl A."/>
            <person name="Manson A."/>
            <person name="Gilmore M."/>
            <person name="Sanders J."/>
            <person name="Shea T."/>
            <person name="Howe W."/>
            <person name="Livny J."/>
            <person name="Cuomo C."/>
            <person name="Neafsey D."/>
            <person name="Birren B."/>
        </authorList>
    </citation>
    <scope>NUCLEOTIDE SEQUENCE [LARGE SCALE GENOMIC DNA]</scope>
    <source>
        <strain evidence="4 5">665A</strain>
    </source>
</reference>
<feature type="transmembrane region" description="Helical" evidence="2">
    <location>
        <begin position="212"/>
        <end position="229"/>
    </location>
</feature>
<feature type="transmembrane region" description="Helical" evidence="2">
    <location>
        <begin position="135"/>
        <end position="153"/>
    </location>
</feature>
<name>A0ABV0EJT2_9ENTE</name>
<gene>
    <name evidence="4" type="ORF">JZO67_000825</name>
</gene>
<dbReference type="PANTHER" id="PTHR39430:SF1">
    <property type="entry name" value="PROTEASE"/>
    <property type="match status" value="1"/>
</dbReference>
<accession>A0ABV0EJT2</accession>
<comment type="similarity">
    <text evidence="1">Belongs to the UPF0177 family.</text>
</comment>
<feature type="domain" description="CAAX prenyl protease 2/Lysostaphin resistance protein A-like" evidence="3">
    <location>
        <begin position="100"/>
        <end position="199"/>
    </location>
</feature>
<feature type="transmembrane region" description="Helical" evidence="2">
    <location>
        <begin position="74"/>
        <end position="91"/>
    </location>
</feature>
<comment type="caution">
    <text evidence="4">The sequence shown here is derived from an EMBL/GenBank/DDBJ whole genome shotgun (WGS) entry which is preliminary data.</text>
</comment>
<evidence type="ECO:0000313" key="4">
    <source>
        <dbReference type="EMBL" id="MEO1768886.1"/>
    </source>
</evidence>
<evidence type="ECO:0000256" key="1">
    <source>
        <dbReference type="ARBA" id="ARBA00009067"/>
    </source>
</evidence>
<evidence type="ECO:0000313" key="5">
    <source>
        <dbReference type="Proteomes" id="UP000664357"/>
    </source>
</evidence>
<dbReference type="Proteomes" id="UP000664357">
    <property type="component" value="Unassembled WGS sequence"/>
</dbReference>
<evidence type="ECO:0000259" key="3">
    <source>
        <dbReference type="Pfam" id="PF02517"/>
    </source>
</evidence>
<dbReference type="PANTHER" id="PTHR39430">
    <property type="entry name" value="MEMBRANE-ASSOCIATED PROTEASE-RELATED"/>
    <property type="match status" value="1"/>
</dbReference>
<reference evidence="4 5" key="1">
    <citation type="submission" date="2021-03" db="EMBL/GenBank/DDBJ databases">
        <authorList>
            <person name="Gilmore M.S."/>
            <person name="Schwartzman J."/>
            <person name="Van Tyne D."/>
            <person name="Martin M."/>
            <person name="Earl A.M."/>
            <person name="Manson A.L."/>
            <person name="Straub T."/>
            <person name="Salamzade R."/>
            <person name="Saavedra J."/>
            <person name="Lebreton F."/>
            <person name="Prichula J."/>
            <person name="Schaufler K."/>
            <person name="Gaca A."/>
            <person name="Sgardioli B."/>
            <person name="Wagenaar J."/>
            <person name="Strong T."/>
        </authorList>
    </citation>
    <scope>NUCLEOTIDE SEQUENCE [LARGE SCALE GENOMIC DNA]</scope>
    <source>
        <strain evidence="4 5">665A</strain>
    </source>
</reference>
<dbReference type="RefSeq" id="WP_207700650.1">
    <property type="nucleotide sequence ID" value="NZ_JAFREL020000001.1"/>
</dbReference>
<dbReference type="InterPro" id="IPR003675">
    <property type="entry name" value="Rce1/LyrA-like_dom"/>
</dbReference>